<dbReference type="GeneID" id="36626227"/>
<evidence type="ECO:0008006" key="3">
    <source>
        <dbReference type="Google" id="ProtNLM"/>
    </source>
</evidence>
<gene>
    <name evidence="1" type="ORF">M431DRAFT_498038</name>
</gene>
<proteinExistence type="predicted"/>
<protein>
    <recommendedName>
        <fullName evidence="3">ABM domain-containing protein</fullName>
    </recommendedName>
</protein>
<name>A0A2T4A3W4_TRIHA</name>
<keyword evidence="2" id="KW-1185">Reference proteome</keyword>
<dbReference type="Proteomes" id="UP000241690">
    <property type="component" value="Unassembled WGS sequence"/>
</dbReference>
<accession>A0A2T4A3W4</accession>
<evidence type="ECO:0000313" key="2">
    <source>
        <dbReference type="Proteomes" id="UP000241690"/>
    </source>
</evidence>
<dbReference type="AlphaFoldDB" id="A0A2T4A3W4"/>
<evidence type="ECO:0000313" key="1">
    <source>
        <dbReference type="EMBL" id="PTB51762.1"/>
    </source>
</evidence>
<reference evidence="1 2" key="1">
    <citation type="submission" date="2016-07" db="EMBL/GenBank/DDBJ databases">
        <title>Multiple horizontal gene transfer events from other fungi enriched the ability of initially mycotrophic Trichoderma (Ascomycota) to feed on dead plant biomass.</title>
        <authorList>
            <consortium name="DOE Joint Genome Institute"/>
            <person name="Aerts A."/>
            <person name="Atanasova L."/>
            <person name="Chenthamara K."/>
            <person name="Zhang J."/>
            <person name="Grujic M."/>
            <person name="Henrissat B."/>
            <person name="Kuo A."/>
            <person name="Salamov A."/>
            <person name="Lipzen A."/>
            <person name="Labutti K."/>
            <person name="Barry K."/>
            <person name="Miao Y."/>
            <person name="Rahimi M.J."/>
            <person name="Shen Q."/>
            <person name="Grigoriev I.V."/>
            <person name="Kubicek C.P."/>
            <person name="Druzhinina I.S."/>
        </authorList>
    </citation>
    <scope>NUCLEOTIDE SEQUENCE [LARGE SCALE GENOMIC DNA]</scope>
    <source>
        <strain evidence="1 2">CBS 226.95</strain>
    </source>
</reference>
<dbReference type="EMBL" id="KZ679685">
    <property type="protein sequence ID" value="PTB51762.1"/>
    <property type="molecule type" value="Genomic_DNA"/>
</dbReference>
<dbReference type="RefSeq" id="XP_024771439.1">
    <property type="nucleotide sequence ID" value="XM_024917658.1"/>
</dbReference>
<sequence length="271" mass="31286">MATTDPNNGKREYSTSVVRLAFLADHRDKIGVSEQWYQVMDTIRHQPNFAYISKGESVDDELDIVLFISWENAAKPPASFLSGNLDRIFSPLDDFVVKKPHLMCNLYRMSWGCSPRSWDTNENSFECISEFMIIRGPAHATEKAAKRINTEIDVYNSNRWFAVAQETYYFDWLLMHARFARVGEDCEQRADAASFLLNVAWRGLEERREYKDPTIPDHTLPPETREELFPSDYWQKSVIERLESVGATVSSWTYHKAEAVRNKEGKLVVAG</sequence>
<organism evidence="1 2">
    <name type="scientific">Trichoderma harzianum CBS 226.95</name>
    <dbReference type="NCBI Taxonomy" id="983964"/>
    <lineage>
        <taxon>Eukaryota</taxon>
        <taxon>Fungi</taxon>
        <taxon>Dikarya</taxon>
        <taxon>Ascomycota</taxon>
        <taxon>Pezizomycotina</taxon>
        <taxon>Sordariomycetes</taxon>
        <taxon>Hypocreomycetidae</taxon>
        <taxon>Hypocreales</taxon>
        <taxon>Hypocreaceae</taxon>
        <taxon>Trichoderma</taxon>
    </lineage>
</organism>